<evidence type="ECO:0000256" key="1">
    <source>
        <dbReference type="SAM" id="MobiDB-lite"/>
    </source>
</evidence>
<name>A0A702KZB8_SALER</name>
<comment type="caution">
    <text evidence="2">The sequence shown here is derived from an EMBL/GenBank/DDBJ whole genome shotgun (WGS) entry which is preliminary data.</text>
</comment>
<proteinExistence type="predicted"/>
<dbReference type="InterPro" id="IPR053734">
    <property type="entry name" value="Phage_Head-Tail_Connect_sf"/>
</dbReference>
<accession>A0A702KZB8</accession>
<organism evidence="2">
    <name type="scientific">Salmonella enterica subsp. salamae</name>
    <dbReference type="NCBI Taxonomy" id="59202"/>
    <lineage>
        <taxon>Bacteria</taxon>
        <taxon>Pseudomonadati</taxon>
        <taxon>Pseudomonadota</taxon>
        <taxon>Gammaproteobacteria</taxon>
        <taxon>Enterobacterales</taxon>
        <taxon>Enterobacteriaceae</taxon>
        <taxon>Salmonella</taxon>
    </lineage>
</organism>
<dbReference type="SUPFAM" id="SSF69279">
    <property type="entry name" value="Phage tail proteins"/>
    <property type="match status" value="1"/>
</dbReference>
<reference evidence="2" key="1">
    <citation type="journal article" date="2018" name="Genome Biol.">
        <title>SKESA: strategic k-mer extension for scrupulous assemblies.</title>
        <authorList>
            <person name="Souvorov A."/>
            <person name="Agarwala R."/>
            <person name="Lipman D.J."/>
        </authorList>
    </citation>
    <scope>NUCLEOTIDE SEQUENCE</scope>
    <source>
        <strain evidence="2">12-2127</strain>
    </source>
</reference>
<dbReference type="Pfam" id="PF05354">
    <property type="entry name" value="Phage_attach"/>
    <property type="match status" value="1"/>
</dbReference>
<protein>
    <submittedName>
        <fullName evidence="2">Uncharacterized protein</fullName>
    </submittedName>
</protein>
<dbReference type="AlphaFoldDB" id="A0A702KZB8"/>
<dbReference type="EMBL" id="DAAMJT010000004">
    <property type="protein sequence ID" value="HAC6950944.1"/>
    <property type="molecule type" value="Genomic_DNA"/>
</dbReference>
<dbReference type="Gene3D" id="2.40.10.180">
    <property type="entry name" value="Phage tail proteins"/>
    <property type="match status" value="1"/>
</dbReference>
<feature type="region of interest" description="Disordered" evidence="1">
    <location>
        <begin position="98"/>
        <end position="122"/>
    </location>
</feature>
<sequence>MSDADDTIIDLMGTEVLIYPGGVKRTIRAVFDVPEDDCGMNTGGGEIRDTAPVLFTRSAYVTGLKKYDRVVVGGEPYWVTNPGHDELGSVARGVITLTLARGEPGRTTPPAPQRPSKRYGHQ</sequence>
<evidence type="ECO:0000313" key="2">
    <source>
        <dbReference type="EMBL" id="HAC6950944.1"/>
    </source>
</evidence>
<reference evidence="2" key="2">
    <citation type="submission" date="2018-07" db="EMBL/GenBank/DDBJ databases">
        <authorList>
            <consortium name="NCBI Pathogen Detection Project"/>
        </authorList>
    </citation>
    <scope>NUCLEOTIDE SEQUENCE</scope>
    <source>
        <strain evidence="2">12-2127</strain>
    </source>
</reference>
<dbReference type="GO" id="GO:0019068">
    <property type="term" value="P:virion assembly"/>
    <property type="evidence" value="ECO:0007669"/>
    <property type="project" value="InterPro"/>
</dbReference>
<gene>
    <name evidence="2" type="ORF">G0D74_04315</name>
</gene>
<dbReference type="InterPro" id="IPR008018">
    <property type="entry name" value="Phage_tail_attach_FII"/>
</dbReference>